<keyword evidence="4 5" id="KW-0472">Membrane</keyword>
<dbReference type="InterPro" id="IPR039871">
    <property type="entry name" value="FAM8A1"/>
</dbReference>
<dbReference type="PANTHER" id="PTHR13659">
    <property type="entry name" value="AUTOSOMAL HIGHLY CONSERVED PROTEIN"/>
    <property type="match status" value="1"/>
</dbReference>
<evidence type="ECO:0000256" key="4">
    <source>
        <dbReference type="ARBA" id="ARBA00023136"/>
    </source>
</evidence>
<evidence type="ECO:0000313" key="8">
    <source>
        <dbReference type="Proteomes" id="UP000007875"/>
    </source>
</evidence>
<sequence>MAPQMSDAKVVMEPTDVHEEHPHAIHLLEWKSPNSCWKQHFADPNTRCHPSARLQDPIIVPETFAETIDFLILLTFKLLFLWMLMTFMGINAFQISFQLMLVDEINFDQIDDVYSDELQTMLIVALIYRTMCCLYEFIFVWLRGATPGKSLMGLKVIALNSRTQLAPQHGAVIMAGGNLSASNAWTRSFVKNLSIAFMIPTFITALFYSYKRTSYDIIAGTIV</sequence>
<dbReference type="STRING" id="51511.ENSCSAVP00000004266"/>
<protein>
    <recommendedName>
        <fullName evidence="6">RDD domain-containing protein</fullName>
    </recommendedName>
</protein>
<feature type="domain" description="RDD" evidence="6">
    <location>
        <begin position="64"/>
        <end position="220"/>
    </location>
</feature>
<comment type="subcellular location">
    <subcellularLocation>
        <location evidence="1">Membrane</location>
        <topology evidence="1">Multi-pass membrane protein</topology>
    </subcellularLocation>
</comment>
<reference evidence="7" key="2">
    <citation type="submission" date="2025-08" db="UniProtKB">
        <authorList>
            <consortium name="Ensembl"/>
        </authorList>
    </citation>
    <scope>IDENTIFICATION</scope>
</reference>
<feature type="transmembrane region" description="Helical" evidence="5">
    <location>
        <begin position="121"/>
        <end position="142"/>
    </location>
</feature>
<reference evidence="7" key="3">
    <citation type="submission" date="2025-09" db="UniProtKB">
        <authorList>
            <consortium name="Ensembl"/>
        </authorList>
    </citation>
    <scope>IDENTIFICATION</scope>
</reference>
<dbReference type="eggNOG" id="KOG4647">
    <property type="taxonomic scope" value="Eukaryota"/>
</dbReference>
<evidence type="ECO:0000256" key="1">
    <source>
        <dbReference type="ARBA" id="ARBA00004141"/>
    </source>
</evidence>
<accession>H2YG18</accession>
<dbReference type="PANTHER" id="PTHR13659:SF5">
    <property type="entry name" value="PROTEIN FAM8A1"/>
    <property type="match status" value="1"/>
</dbReference>
<evidence type="ECO:0000259" key="6">
    <source>
        <dbReference type="Pfam" id="PF06271"/>
    </source>
</evidence>
<dbReference type="Ensembl" id="ENSCSAVT00000004329.1">
    <property type="protein sequence ID" value="ENSCSAVP00000004266.1"/>
    <property type="gene ID" value="ENSCSAVG00000002521.1"/>
</dbReference>
<dbReference type="GeneTree" id="ENSGT00390000007346"/>
<dbReference type="AlphaFoldDB" id="H2YG18"/>
<evidence type="ECO:0000256" key="2">
    <source>
        <dbReference type="ARBA" id="ARBA00022692"/>
    </source>
</evidence>
<reference evidence="8" key="1">
    <citation type="submission" date="2003-08" db="EMBL/GenBank/DDBJ databases">
        <authorList>
            <person name="Birren B."/>
            <person name="Nusbaum C."/>
            <person name="Abebe A."/>
            <person name="Abouelleil A."/>
            <person name="Adekoya E."/>
            <person name="Ait-zahra M."/>
            <person name="Allen N."/>
            <person name="Allen T."/>
            <person name="An P."/>
            <person name="Anderson M."/>
            <person name="Anderson S."/>
            <person name="Arachchi H."/>
            <person name="Armbruster J."/>
            <person name="Bachantsang P."/>
            <person name="Baldwin J."/>
            <person name="Barry A."/>
            <person name="Bayul T."/>
            <person name="Blitshsteyn B."/>
            <person name="Bloom T."/>
            <person name="Blye J."/>
            <person name="Boguslavskiy L."/>
            <person name="Borowsky M."/>
            <person name="Boukhgalter B."/>
            <person name="Brunache A."/>
            <person name="Butler J."/>
            <person name="Calixte N."/>
            <person name="Calvo S."/>
            <person name="Camarata J."/>
            <person name="Campo K."/>
            <person name="Chang J."/>
            <person name="Cheshatsang Y."/>
            <person name="Citroen M."/>
            <person name="Collymore A."/>
            <person name="Considine T."/>
            <person name="Cook A."/>
            <person name="Cooke P."/>
            <person name="Corum B."/>
            <person name="Cuomo C."/>
            <person name="David R."/>
            <person name="Dawoe T."/>
            <person name="Degray S."/>
            <person name="Dodge S."/>
            <person name="Dooley K."/>
            <person name="Dorje P."/>
            <person name="Dorjee K."/>
            <person name="Dorris L."/>
            <person name="Duffey N."/>
            <person name="Dupes A."/>
            <person name="Elkins T."/>
            <person name="Engels R."/>
            <person name="Erickson J."/>
            <person name="Farina A."/>
            <person name="Faro S."/>
            <person name="Ferreira P."/>
            <person name="Fischer H."/>
            <person name="Fitzgerald M."/>
            <person name="Foley K."/>
            <person name="Gage D."/>
            <person name="Galagan J."/>
            <person name="Gearin G."/>
            <person name="Gnerre S."/>
            <person name="Gnirke A."/>
            <person name="Goyette A."/>
            <person name="Graham J."/>
            <person name="Grandbois E."/>
            <person name="Gyaltsen K."/>
            <person name="Hafez N."/>
            <person name="Hagopian D."/>
            <person name="Hagos B."/>
            <person name="Hall J."/>
            <person name="Hatcher B."/>
            <person name="Heller A."/>
            <person name="Higgins H."/>
            <person name="Honan T."/>
            <person name="Horn A."/>
            <person name="Houde N."/>
            <person name="Hughes L."/>
            <person name="Hulme W."/>
            <person name="Husby E."/>
            <person name="Iliev I."/>
            <person name="Jaffe D."/>
            <person name="Jones C."/>
            <person name="Kamal M."/>
            <person name="Kamat A."/>
            <person name="Kamvysselis M."/>
            <person name="Karlsson E."/>
            <person name="Kells C."/>
            <person name="Kieu A."/>
            <person name="Kisner P."/>
            <person name="Kodira C."/>
            <person name="Kulbokas E."/>
            <person name="Labutti K."/>
            <person name="Lama D."/>
            <person name="Landers T."/>
            <person name="Leger J."/>
            <person name="Levine S."/>
            <person name="Lewis D."/>
            <person name="Lewis T."/>
            <person name="Lindblad-toh K."/>
            <person name="Liu X."/>
            <person name="Lokyitsang T."/>
            <person name="Lokyitsang Y."/>
            <person name="Lucien O."/>
            <person name="Lui A."/>
            <person name="Ma L.J."/>
            <person name="Mabbitt R."/>
            <person name="Macdonald J."/>
            <person name="Maclean C."/>
            <person name="Major J."/>
            <person name="Manning J."/>
            <person name="Marabella R."/>
            <person name="Maru K."/>
            <person name="Matthews C."/>
            <person name="Mauceli E."/>
            <person name="Mccarthy M."/>
            <person name="Mcdonough S."/>
            <person name="Mcghee T."/>
            <person name="Meldrim J."/>
            <person name="Meneus L."/>
            <person name="Mesirov J."/>
            <person name="Mihalev A."/>
            <person name="Mihova T."/>
            <person name="Mikkelsen T."/>
            <person name="Mlenga V."/>
            <person name="Moru K."/>
            <person name="Mozes J."/>
            <person name="Mulrain L."/>
            <person name="Munson G."/>
            <person name="Naylor J."/>
            <person name="Newes C."/>
            <person name="Nguyen C."/>
            <person name="Nguyen N."/>
            <person name="Nguyen T."/>
            <person name="Nicol R."/>
            <person name="Nielsen C."/>
            <person name="Nizzari M."/>
            <person name="Norbu C."/>
            <person name="Norbu N."/>
            <person name="O'donnell P."/>
            <person name="Okoawo O."/>
            <person name="O'leary S."/>
            <person name="Omotosho B."/>
            <person name="O'neill K."/>
            <person name="Osman S."/>
            <person name="Parker S."/>
            <person name="Perrin D."/>
            <person name="Phunkhang P."/>
            <person name="Piqani B."/>
            <person name="Purcell S."/>
            <person name="Rachupka T."/>
            <person name="Ramasamy U."/>
            <person name="Rameau R."/>
            <person name="Ray V."/>
            <person name="Raymond C."/>
            <person name="Retta R."/>
            <person name="Richardson S."/>
            <person name="Rise C."/>
            <person name="Rodriguez J."/>
            <person name="Rogers J."/>
            <person name="Rogov P."/>
            <person name="Rutman M."/>
            <person name="Schupbach R."/>
            <person name="Seaman C."/>
            <person name="Settipalli S."/>
            <person name="Sharpe T."/>
            <person name="Sheridan J."/>
            <person name="Sherpa N."/>
            <person name="Shi J."/>
            <person name="Smirnov S."/>
            <person name="Smith C."/>
            <person name="Sougnez C."/>
            <person name="Spencer B."/>
            <person name="Stalker J."/>
            <person name="Stange-thomann N."/>
            <person name="Stavropoulos S."/>
            <person name="Stetson K."/>
            <person name="Stone C."/>
            <person name="Stone S."/>
            <person name="Stubbs M."/>
            <person name="Talamas J."/>
            <person name="Tchuinga P."/>
            <person name="Tenzing P."/>
            <person name="Tesfaye S."/>
            <person name="Theodore J."/>
            <person name="Thoulutsang Y."/>
            <person name="Topham K."/>
            <person name="Towey S."/>
            <person name="Tsamla T."/>
            <person name="Tsomo N."/>
            <person name="Vallee D."/>
            <person name="Vassiliev H."/>
            <person name="Venkataraman V."/>
            <person name="Vinson J."/>
            <person name="Vo A."/>
            <person name="Wade C."/>
            <person name="Wang S."/>
            <person name="Wangchuk T."/>
            <person name="Wangdi T."/>
            <person name="Whittaker C."/>
            <person name="Wilkinson J."/>
            <person name="Wu Y."/>
            <person name="Wyman D."/>
            <person name="Yadav S."/>
            <person name="Yang S."/>
            <person name="Yang X."/>
            <person name="Yeager S."/>
            <person name="Yee E."/>
            <person name="Young G."/>
            <person name="Zainoun J."/>
            <person name="Zembeck L."/>
            <person name="Zimmer A."/>
            <person name="Zody M."/>
            <person name="Lander E."/>
        </authorList>
    </citation>
    <scope>NUCLEOTIDE SEQUENCE [LARGE SCALE GENOMIC DNA]</scope>
</reference>
<organism evidence="7 8">
    <name type="scientific">Ciona savignyi</name>
    <name type="common">Pacific transparent sea squirt</name>
    <dbReference type="NCBI Taxonomy" id="51511"/>
    <lineage>
        <taxon>Eukaryota</taxon>
        <taxon>Metazoa</taxon>
        <taxon>Chordata</taxon>
        <taxon>Tunicata</taxon>
        <taxon>Ascidiacea</taxon>
        <taxon>Phlebobranchia</taxon>
        <taxon>Cionidae</taxon>
        <taxon>Ciona</taxon>
    </lineage>
</organism>
<dbReference type="Pfam" id="PF06271">
    <property type="entry name" value="RDD"/>
    <property type="match status" value="1"/>
</dbReference>
<dbReference type="Proteomes" id="UP000007875">
    <property type="component" value="Unassembled WGS sequence"/>
</dbReference>
<evidence type="ECO:0000256" key="3">
    <source>
        <dbReference type="ARBA" id="ARBA00022989"/>
    </source>
</evidence>
<name>H2YG18_CIOSA</name>
<feature type="transmembrane region" description="Helical" evidence="5">
    <location>
        <begin position="78"/>
        <end position="101"/>
    </location>
</feature>
<evidence type="ECO:0000313" key="7">
    <source>
        <dbReference type="Ensembl" id="ENSCSAVP00000004266.1"/>
    </source>
</evidence>
<dbReference type="InParanoid" id="H2YG18"/>
<proteinExistence type="predicted"/>
<dbReference type="InterPro" id="IPR010432">
    <property type="entry name" value="RDD"/>
</dbReference>
<keyword evidence="8" id="KW-1185">Reference proteome</keyword>
<keyword evidence="2 5" id="KW-0812">Transmembrane</keyword>
<dbReference type="HOGENOM" id="CLU_108295_0_0_1"/>
<dbReference type="GO" id="GO:0016020">
    <property type="term" value="C:membrane"/>
    <property type="evidence" value="ECO:0007669"/>
    <property type="project" value="UniProtKB-SubCell"/>
</dbReference>
<keyword evidence="3 5" id="KW-1133">Transmembrane helix</keyword>
<feature type="transmembrane region" description="Helical" evidence="5">
    <location>
        <begin position="189"/>
        <end position="210"/>
    </location>
</feature>
<evidence type="ECO:0000256" key="5">
    <source>
        <dbReference type="SAM" id="Phobius"/>
    </source>
</evidence>